<dbReference type="Proteomes" id="UP000188993">
    <property type="component" value="Chromosome"/>
</dbReference>
<proteinExistence type="predicted"/>
<dbReference type="GO" id="GO:0003677">
    <property type="term" value="F:DNA binding"/>
    <property type="evidence" value="ECO:0007669"/>
    <property type="project" value="InterPro"/>
</dbReference>
<sequence length="122" mass="13920">MELWPIIILLLVISSILLVISFFVNNNDDGVLAEVAEYTLQMTEEIQALKTRITQLEKNLGTPNEEITVKKVNDITKKQVLKLYENGKTFDEIADQLTLPETTVELVIDNHQDSMDDSDRKD</sequence>
<keyword evidence="3" id="KW-1133">Transmembrane helix</keyword>
<dbReference type="OrthoDB" id="2168657at2"/>
<accession>A0A1S6IN71</accession>
<evidence type="ECO:0000313" key="4">
    <source>
        <dbReference type="EMBL" id="AQS52994.1"/>
    </source>
</evidence>
<dbReference type="GO" id="GO:0006355">
    <property type="term" value="P:regulation of DNA-templated transcription"/>
    <property type="evidence" value="ECO:0007669"/>
    <property type="project" value="InterPro"/>
</dbReference>
<evidence type="ECO:0000313" key="5">
    <source>
        <dbReference type="Proteomes" id="UP000188993"/>
    </source>
</evidence>
<dbReference type="RefSeq" id="WP_062472166.1">
    <property type="nucleotide sequence ID" value="NZ_BBYN01000037.1"/>
</dbReference>
<dbReference type="AlphaFoldDB" id="A0A1S6IN71"/>
<protein>
    <submittedName>
        <fullName evidence="4">Uncharacterized protein</fullName>
    </submittedName>
</protein>
<keyword evidence="5" id="KW-1185">Reference proteome</keyword>
<dbReference type="KEGG" id="jda:BW727_100601"/>
<keyword evidence="3" id="KW-0472">Membrane</keyword>
<keyword evidence="2" id="KW-0804">Transcription</keyword>
<keyword evidence="1" id="KW-0805">Transcription regulation</keyword>
<feature type="transmembrane region" description="Helical" evidence="3">
    <location>
        <begin position="6"/>
        <end position="24"/>
    </location>
</feature>
<dbReference type="STRING" id="708126.BW727_100601"/>
<evidence type="ECO:0000256" key="3">
    <source>
        <dbReference type="SAM" id="Phobius"/>
    </source>
</evidence>
<dbReference type="Gene3D" id="1.10.10.60">
    <property type="entry name" value="Homeodomain-like"/>
    <property type="match status" value="1"/>
</dbReference>
<dbReference type="SUPFAM" id="SSF46894">
    <property type="entry name" value="C-terminal effector domain of the bipartite response regulators"/>
    <property type="match status" value="1"/>
</dbReference>
<keyword evidence="3" id="KW-0812">Transmembrane</keyword>
<name>A0A1S6IN71_9LACT</name>
<gene>
    <name evidence="4" type="ORF">BW727_100601</name>
</gene>
<evidence type="ECO:0000256" key="1">
    <source>
        <dbReference type="ARBA" id="ARBA00023015"/>
    </source>
</evidence>
<reference evidence="4 5" key="1">
    <citation type="journal article" date="2014" name="Int. J. Syst. Evol. Microbiol.">
        <title>Jeotgalibaca dankookensis gen. nov., sp. nov., a member of the family Carnobacteriaceae, isolated from seujeot (Korean traditional food).</title>
        <authorList>
            <person name="Lee D.G."/>
            <person name="Trujillo M.E."/>
            <person name="Kang H."/>
            <person name="Ahn T.Y."/>
        </authorList>
    </citation>
    <scope>NUCLEOTIDE SEQUENCE [LARGE SCALE GENOMIC DNA]</scope>
    <source>
        <strain evidence="4 5">EX-07</strain>
    </source>
</reference>
<organism evidence="4 5">
    <name type="scientific">Jeotgalibaca dankookensis</name>
    <dbReference type="NCBI Taxonomy" id="708126"/>
    <lineage>
        <taxon>Bacteria</taxon>
        <taxon>Bacillati</taxon>
        <taxon>Bacillota</taxon>
        <taxon>Bacilli</taxon>
        <taxon>Lactobacillales</taxon>
        <taxon>Carnobacteriaceae</taxon>
        <taxon>Jeotgalibaca</taxon>
    </lineage>
</organism>
<evidence type="ECO:0000256" key="2">
    <source>
        <dbReference type="ARBA" id="ARBA00023163"/>
    </source>
</evidence>
<dbReference type="EMBL" id="CP019728">
    <property type="protein sequence ID" value="AQS52994.1"/>
    <property type="molecule type" value="Genomic_DNA"/>
</dbReference>
<dbReference type="InterPro" id="IPR016032">
    <property type="entry name" value="Sig_transdc_resp-reg_C-effctor"/>
</dbReference>